<gene>
    <name evidence="2" type="ORF">V6N12_000196</name>
</gene>
<evidence type="ECO:0000256" key="1">
    <source>
        <dbReference type="SAM" id="MobiDB-lite"/>
    </source>
</evidence>
<accession>A0ABR2AT68</accession>
<protein>
    <submittedName>
        <fullName evidence="2">Uncharacterized protein</fullName>
    </submittedName>
</protein>
<dbReference type="PANTHER" id="PTHR35094:SF1">
    <property type="entry name" value="PROTEIN, PUTATIVE-RELATED"/>
    <property type="match status" value="1"/>
</dbReference>
<evidence type="ECO:0000313" key="2">
    <source>
        <dbReference type="EMBL" id="KAK8497285.1"/>
    </source>
</evidence>
<keyword evidence="3" id="KW-1185">Reference proteome</keyword>
<comment type="caution">
    <text evidence="2">The sequence shown here is derived from an EMBL/GenBank/DDBJ whole genome shotgun (WGS) entry which is preliminary data.</text>
</comment>
<feature type="region of interest" description="Disordered" evidence="1">
    <location>
        <begin position="33"/>
        <end position="95"/>
    </location>
</feature>
<dbReference type="EMBL" id="JBBPBM010000318">
    <property type="protein sequence ID" value="KAK8497285.1"/>
    <property type="molecule type" value="Genomic_DNA"/>
</dbReference>
<dbReference type="Proteomes" id="UP001472677">
    <property type="component" value="Unassembled WGS sequence"/>
</dbReference>
<reference evidence="2 3" key="1">
    <citation type="journal article" date="2024" name="G3 (Bethesda)">
        <title>Genome assembly of Hibiscus sabdariffa L. provides insights into metabolisms of medicinal natural products.</title>
        <authorList>
            <person name="Kim T."/>
        </authorList>
    </citation>
    <scope>NUCLEOTIDE SEQUENCE [LARGE SCALE GENOMIC DNA]</scope>
    <source>
        <strain evidence="2">TK-2024</strain>
        <tissue evidence="2">Old leaves</tissue>
    </source>
</reference>
<feature type="compositionally biased region" description="Pro residues" evidence="1">
    <location>
        <begin position="58"/>
        <end position="92"/>
    </location>
</feature>
<proteinExistence type="predicted"/>
<dbReference type="PANTHER" id="PTHR35094">
    <property type="entry name" value="LEUCINE-RICH REPEAT EXTENSIN-LIKE PROTEIN 2"/>
    <property type="match status" value="1"/>
</dbReference>
<organism evidence="2 3">
    <name type="scientific">Hibiscus sabdariffa</name>
    <name type="common">roselle</name>
    <dbReference type="NCBI Taxonomy" id="183260"/>
    <lineage>
        <taxon>Eukaryota</taxon>
        <taxon>Viridiplantae</taxon>
        <taxon>Streptophyta</taxon>
        <taxon>Embryophyta</taxon>
        <taxon>Tracheophyta</taxon>
        <taxon>Spermatophyta</taxon>
        <taxon>Magnoliopsida</taxon>
        <taxon>eudicotyledons</taxon>
        <taxon>Gunneridae</taxon>
        <taxon>Pentapetalae</taxon>
        <taxon>rosids</taxon>
        <taxon>malvids</taxon>
        <taxon>Malvales</taxon>
        <taxon>Malvaceae</taxon>
        <taxon>Malvoideae</taxon>
        <taxon>Hibiscus</taxon>
    </lineage>
</organism>
<evidence type="ECO:0000313" key="3">
    <source>
        <dbReference type="Proteomes" id="UP001472677"/>
    </source>
</evidence>
<name>A0ABR2AT68_9ROSI</name>
<sequence>MSMKTNRSNPPVTALVIFFVIATVAYPINGLKSRELDENTAPPSGDQGIKCTPSCTQSPPPPSPPPPSPPPPACPPPPSPPVLYPPPSPKKPPSYCCPAAPTPPSVIYTTGPPGGDLYPIDQNFGGASRNLEVGLLALVSGFLVAF</sequence>